<dbReference type="PANTHER" id="PTHR22901:SF0">
    <property type="entry name" value="SIALATE O-ACETYLESTERASE"/>
    <property type="match status" value="1"/>
</dbReference>
<dbReference type="GO" id="GO:0001681">
    <property type="term" value="F:sialate O-acetylesterase activity"/>
    <property type="evidence" value="ECO:0007669"/>
    <property type="project" value="InterPro"/>
</dbReference>
<dbReference type="Gene3D" id="3.40.50.1110">
    <property type="entry name" value="SGNH hydrolase"/>
    <property type="match status" value="1"/>
</dbReference>
<dbReference type="InterPro" id="IPR005181">
    <property type="entry name" value="SASA"/>
</dbReference>
<dbReference type="InterPro" id="IPR036514">
    <property type="entry name" value="SGNH_hydro_sf"/>
</dbReference>
<proteinExistence type="predicted"/>
<feature type="domain" description="Sialate O-acetylesterase" evidence="3">
    <location>
        <begin position="108"/>
        <end position="362"/>
    </location>
</feature>
<evidence type="ECO:0000256" key="2">
    <source>
        <dbReference type="SAM" id="SignalP"/>
    </source>
</evidence>
<dbReference type="SUPFAM" id="SSF52266">
    <property type="entry name" value="SGNH hydrolase"/>
    <property type="match status" value="1"/>
</dbReference>
<dbReference type="EMBL" id="OCMT01000001">
    <property type="protein sequence ID" value="SOD12530.1"/>
    <property type="molecule type" value="Genomic_DNA"/>
</dbReference>
<dbReference type="OrthoDB" id="9816001at2"/>
<dbReference type="Pfam" id="PF03629">
    <property type="entry name" value="SASA"/>
    <property type="match status" value="1"/>
</dbReference>
<dbReference type="RefSeq" id="WP_097128773.1">
    <property type="nucleotide sequence ID" value="NZ_OCMT01000001.1"/>
</dbReference>
<dbReference type="Proteomes" id="UP000219281">
    <property type="component" value="Unassembled WGS sequence"/>
</dbReference>
<protein>
    <submittedName>
        <fullName evidence="4">Sialate O-acetylesterase</fullName>
    </submittedName>
</protein>
<evidence type="ECO:0000313" key="4">
    <source>
        <dbReference type="EMBL" id="SOD12530.1"/>
    </source>
</evidence>
<keyword evidence="1" id="KW-0378">Hydrolase</keyword>
<keyword evidence="5" id="KW-1185">Reference proteome</keyword>
<evidence type="ECO:0000256" key="1">
    <source>
        <dbReference type="ARBA" id="ARBA00022801"/>
    </source>
</evidence>
<evidence type="ECO:0000259" key="3">
    <source>
        <dbReference type="Pfam" id="PF03629"/>
    </source>
</evidence>
<dbReference type="PANTHER" id="PTHR22901">
    <property type="entry name" value="SIALATE O-ACETYLESTERASE"/>
    <property type="match status" value="1"/>
</dbReference>
<gene>
    <name evidence="4" type="ORF">SAMN06297358_0716</name>
</gene>
<accession>A0A285ZS94</accession>
<dbReference type="GO" id="GO:0005975">
    <property type="term" value="P:carbohydrate metabolic process"/>
    <property type="evidence" value="ECO:0007669"/>
    <property type="project" value="TreeGrafter"/>
</dbReference>
<name>A0A285ZS94_9SPHI</name>
<dbReference type="InterPro" id="IPR013783">
    <property type="entry name" value="Ig-like_fold"/>
</dbReference>
<evidence type="ECO:0000313" key="5">
    <source>
        <dbReference type="Proteomes" id="UP000219281"/>
    </source>
</evidence>
<keyword evidence="2" id="KW-0732">Signal</keyword>
<dbReference type="AlphaFoldDB" id="A0A285ZS94"/>
<organism evidence="4 5">
    <name type="scientific">Pedobacter xixiisoli</name>
    <dbReference type="NCBI Taxonomy" id="1476464"/>
    <lineage>
        <taxon>Bacteria</taxon>
        <taxon>Pseudomonadati</taxon>
        <taxon>Bacteroidota</taxon>
        <taxon>Sphingobacteriia</taxon>
        <taxon>Sphingobacteriales</taxon>
        <taxon>Sphingobacteriaceae</taxon>
        <taxon>Pedobacter</taxon>
    </lineage>
</organism>
<feature type="chain" id="PRO_5012041103" evidence="2">
    <location>
        <begin position="24"/>
        <end position="485"/>
    </location>
</feature>
<sequence>MKTQFKYLFIFSISFLFSLSAKAFIVLPDVITDNMVLQQKDITMFWGKGAPNKTITITPSWNNQKITGSIDAEGNWKVKIKTPSAGGPFTITLDDGEKLTLTNIMIGEVWLCSGQSNMEMPLAAWGKIKNYEQEIANAKHPMIRILKVKKTITSTPQTDFKSNTMGWQEVSPSTIANFSSAAYFFARKLQETSPVAIGLIDATWGGTVIESWTSAEAISKVEVFTDTVKKIQALPLETKLTNPNKPTLLYNGMINPFLPVAIKGVIWYQGESNNSRAYQYRELFPLMINNWREKFNRPKLPFLFVQLANFMAVNPQPVESTWAELRESQAAALNLPNTGMAVAIDIGEAGDIHPKNKQDVGIRLALVAQAKVYNQKVVYEGPVYQSFAVKGDKIELTFKPDATGLKAKEGELTGFAIAGEDKQFRWAKAEVKGNTILVSAKDVEKPVAVRYAWANNPVCNLINGAGLPAAPFRTDTWQGITFFKK</sequence>
<reference evidence="5" key="1">
    <citation type="submission" date="2017-09" db="EMBL/GenBank/DDBJ databases">
        <authorList>
            <person name="Varghese N."/>
            <person name="Submissions S."/>
        </authorList>
    </citation>
    <scope>NUCLEOTIDE SEQUENCE [LARGE SCALE GENOMIC DNA]</scope>
    <source>
        <strain evidence="5">CGMCC 1.12803</strain>
    </source>
</reference>
<dbReference type="Gene3D" id="2.60.40.10">
    <property type="entry name" value="Immunoglobulins"/>
    <property type="match status" value="1"/>
</dbReference>
<dbReference type="InterPro" id="IPR039329">
    <property type="entry name" value="SIAE"/>
</dbReference>
<feature type="signal peptide" evidence="2">
    <location>
        <begin position="1"/>
        <end position="23"/>
    </location>
</feature>